<dbReference type="AlphaFoldDB" id="D1B398"/>
<dbReference type="EMBL" id="CP001816">
    <property type="protein sequence ID" value="ACZ12568.1"/>
    <property type="molecule type" value="Genomic_DNA"/>
</dbReference>
<proteinExistence type="predicted"/>
<dbReference type="OrthoDB" id="363007at2"/>
<sequence length="100" mass="10643" precursor="true">MFRKSVLGILVAASSLFAHSAIMNCFDNGDGTITCEGGFSDGSSASGVEFRVEQDGKVLIKDKMSKNSEFTFKKPSGTYTAIFNAGEGHQVVLDGKDIVQ</sequence>
<keyword evidence="1" id="KW-0732">Signal</keyword>
<evidence type="ECO:0000313" key="3">
    <source>
        <dbReference type="Proteomes" id="UP000002222"/>
    </source>
</evidence>
<dbReference type="HOGENOM" id="CLU_148087_1_0_7"/>
<keyword evidence="3" id="KW-1185">Reference proteome</keyword>
<dbReference type="eggNOG" id="ENOG5032Z13">
    <property type="taxonomic scope" value="Bacteria"/>
</dbReference>
<reference evidence="3" key="1">
    <citation type="submission" date="2009-11" db="EMBL/GenBank/DDBJ databases">
        <title>The complete genome of Sulfurospirillum deleyianum DSM 6946.</title>
        <authorList>
            <consortium name="US DOE Joint Genome Institute (JGI-PGF)"/>
            <person name="Lucas S."/>
            <person name="Copeland A."/>
            <person name="Lapidus A."/>
            <person name="Glavina del Rio T."/>
            <person name="Dalin E."/>
            <person name="Tice H."/>
            <person name="Bruce D."/>
            <person name="Goodwin L."/>
            <person name="Pitluck S."/>
            <person name="Kyrpides N."/>
            <person name="Mavromatis K."/>
            <person name="Ivanova N."/>
            <person name="Ovchinnikova G."/>
            <person name="Munk A.C."/>
            <person name="Lu M."/>
            <person name="Brettin T."/>
            <person name="Detter J.C."/>
            <person name="Han C."/>
            <person name="Tapia R."/>
            <person name="Larimer F."/>
            <person name="Land M."/>
            <person name="Hauser L."/>
            <person name="Markowitz V."/>
            <person name="Cheng J.F."/>
            <person name="Hugenholtz P."/>
            <person name="Woyke T."/>
            <person name="Wu D."/>
            <person name="Aumann P."/>
            <person name="Schneider S."/>
            <person name="Lang E."/>
            <person name="Spring S."/>
            <person name="Klenk H.P."/>
            <person name="Eisen J.A."/>
        </authorList>
    </citation>
    <scope>NUCLEOTIDE SEQUENCE [LARGE SCALE GENOMIC DNA]</scope>
    <source>
        <strain evidence="3">ATCC 51133 / DSM 6946 / 5175</strain>
    </source>
</reference>
<dbReference type="Proteomes" id="UP000002222">
    <property type="component" value="Chromosome"/>
</dbReference>
<feature type="chain" id="PRO_5003020358" evidence="1">
    <location>
        <begin position="21"/>
        <end position="100"/>
    </location>
</feature>
<feature type="signal peptide" evidence="1">
    <location>
        <begin position="1"/>
        <end position="20"/>
    </location>
</feature>
<dbReference type="STRING" id="525898.Sdel_1552"/>
<accession>D1B398</accession>
<dbReference type="RefSeq" id="WP_012857318.1">
    <property type="nucleotide sequence ID" value="NC_013512.1"/>
</dbReference>
<gene>
    <name evidence="2" type="ordered locus">Sdel_1552</name>
</gene>
<evidence type="ECO:0000256" key="1">
    <source>
        <dbReference type="SAM" id="SignalP"/>
    </source>
</evidence>
<evidence type="ECO:0000313" key="2">
    <source>
        <dbReference type="EMBL" id="ACZ12568.1"/>
    </source>
</evidence>
<organism evidence="2 3">
    <name type="scientific">Sulfurospirillum deleyianum (strain ATCC 51133 / DSM 6946 / 5175)</name>
    <dbReference type="NCBI Taxonomy" id="525898"/>
    <lineage>
        <taxon>Bacteria</taxon>
        <taxon>Pseudomonadati</taxon>
        <taxon>Campylobacterota</taxon>
        <taxon>Epsilonproteobacteria</taxon>
        <taxon>Campylobacterales</taxon>
        <taxon>Sulfurospirillaceae</taxon>
        <taxon>Sulfurospirillum</taxon>
    </lineage>
</organism>
<reference evidence="2 3" key="2">
    <citation type="journal article" date="2010" name="Stand. Genomic Sci.">
        <title>Complete genome sequence of Sulfurospirillum deleyianum type strain (5175).</title>
        <authorList>
            <person name="Sikorski J."/>
            <person name="Lapidus A."/>
            <person name="Copeland A."/>
            <person name="Glavina Del Rio T."/>
            <person name="Nolan M."/>
            <person name="Lucas S."/>
            <person name="Chen F."/>
            <person name="Tice H."/>
            <person name="Cheng J.F."/>
            <person name="Saunders E."/>
            <person name="Bruce D."/>
            <person name="Goodwin L."/>
            <person name="Pitluck S."/>
            <person name="Ovchinnikova G."/>
            <person name="Pati A."/>
            <person name="Ivanova N."/>
            <person name="Mavromatis K."/>
            <person name="Chen A."/>
            <person name="Palaniappan K."/>
            <person name="Chain P."/>
            <person name="Land M."/>
            <person name="Hauser L."/>
            <person name="Chang Y.J."/>
            <person name="Jeffries C.D."/>
            <person name="Brettin T."/>
            <person name="Detter J.C."/>
            <person name="Han C."/>
            <person name="Rohde M."/>
            <person name="Lang E."/>
            <person name="Spring S."/>
            <person name="Goker M."/>
            <person name="Bristow J."/>
            <person name="Eisen J.A."/>
            <person name="Markowitz V."/>
            <person name="Hugenholtz P."/>
            <person name="Kyrpides N.C."/>
            <person name="Klenk H.P."/>
        </authorList>
    </citation>
    <scope>NUCLEOTIDE SEQUENCE [LARGE SCALE GENOMIC DNA]</scope>
    <source>
        <strain evidence="3">ATCC 51133 / DSM 6946 / 5175</strain>
    </source>
</reference>
<name>D1B398_SULD5</name>
<dbReference type="KEGG" id="sdl:Sdel_1552"/>
<protein>
    <submittedName>
        <fullName evidence="2">Uncharacterized protein</fullName>
    </submittedName>
</protein>